<feature type="compositionally biased region" description="Low complexity" evidence="5">
    <location>
        <begin position="264"/>
        <end position="277"/>
    </location>
</feature>
<dbReference type="SFLD" id="SFLDS00029">
    <property type="entry name" value="Radical_SAM"/>
    <property type="match status" value="1"/>
</dbReference>
<dbReference type="EMBL" id="BJMN01000015">
    <property type="protein sequence ID" value="GEB57149.1"/>
    <property type="molecule type" value="Genomic_DNA"/>
</dbReference>
<evidence type="ECO:0000256" key="5">
    <source>
        <dbReference type="SAM" id="MobiDB-lite"/>
    </source>
</evidence>
<dbReference type="AlphaFoldDB" id="A0A4Y3RIF6"/>
<dbReference type="SFLD" id="SFLDG01216">
    <property type="entry name" value="thioether_bond_formation_requi"/>
    <property type="match status" value="1"/>
</dbReference>
<evidence type="ECO:0000259" key="7">
    <source>
        <dbReference type="Pfam" id="PF13186"/>
    </source>
</evidence>
<dbReference type="GO" id="GO:0003824">
    <property type="term" value="F:catalytic activity"/>
    <property type="evidence" value="ECO:0007669"/>
    <property type="project" value="InterPro"/>
</dbReference>
<keyword evidence="1" id="KW-0949">S-adenosyl-L-methionine</keyword>
<evidence type="ECO:0000256" key="2">
    <source>
        <dbReference type="ARBA" id="ARBA00022723"/>
    </source>
</evidence>
<keyword evidence="4" id="KW-0411">Iron-sulfur</keyword>
<keyword evidence="2" id="KW-0479">Metal-binding</keyword>
<evidence type="ECO:0000256" key="4">
    <source>
        <dbReference type="ARBA" id="ARBA00023014"/>
    </source>
</evidence>
<dbReference type="InterPro" id="IPR058240">
    <property type="entry name" value="rSAM_sf"/>
</dbReference>
<dbReference type="GO" id="GO:0046872">
    <property type="term" value="F:metal ion binding"/>
    <property type="evidence" value="ECO:0007669"/>
    <property type="project" value="UniProtKB-KW"/>
</dbReference>
<evidence type="ECO:0008006" key="10">
    <source>
        <dbReference type="Google" id="ProtNLM"/>
    </source>
</evidence>
<dbReference type="CDD" id="cd01335">
    <property type="entry name" value="Radical_SAM"/>
    <property type="match status" value="1"/>
</dbReference>
<dbReference type="InterPro" id="IPR050377">
    <property type="entry name" value="Radical_SAM_PqqE_MftC-like"/>
</dbReference>
<dbReference type="OrthoDB" id="9782387at2"/>
<dbReference type="RefSeq" id="WP_141296767.1">
    <property type="nucleotide sequence ID" value="NZ_BJMN01000015.1"/>
</dbReference>
<dbReference type="Pfam" id="PF04055">
    <property type="entry name" value="Radical_SAM"/>
    <property type="match status" value="1"/>
</dbReference>
<feature type="domain" description="Radical SAM core" evidence="6">
    <location>
        <begin position="20"/>
        <end position="159"/>
    </location>
</feature>
<dbReference type="InterPro" id="IPR013785">
    <property type="entry name" value="Aldolase_TIM"/>
</dbReference>
<feature type="domain" description="4Fe4S-binding SPASM" evidence="7">
    <location>
        <begin position="206"/>
        <end position="270"/>
    </location>
</feature>
<evidence type="ECO:0000313" key="9">
    <source>
        <dbReference type="Proteomes" id="UP000315226"/>
    </source>
</evidence>
<dbReference type="SUPFAM" id="SSF102114">
    <property type="entry name" value="Radical SAM enzymes"/>
    <property type="match status" value="1"/>
</dbReference>
<dbReference type="SFLD" id="SFLDG01067">
    <property type="entry name" value="SPASM/twitch_domain_containing"/>
    <property type="match status" value="1"/>
</dbReference>
<dbReference type="Proteomes" id="UP000315226">
    <property type="component" value="Unassembled WGS sequence"/>
</dbReference>
<sequence length="287" mass="30134">MTVLDVDRPSVASLDFLSLELTSRCQFTCPSQCYAEAGPTQGHGSMTAEDWHRLIDEAASLGTSTVQFIGGEPTLYPDFTQLVEHALRAGLNVRVHSNLYKVRDEHWPLFESSQVSVATTYHSDVAAEHDAITGRAGSHAATRAAIVKAVRRGVKLRVAIVDHGHGQRAEQARAEMQALGVTAAVDKVRAVGRAAGGLVPSTSALCGRCGNGKAAILPDGRVAPCEIGRFLATGSVRETSLASVLASPEWTRARESVPARTSTDPCGPDCGPSDDSSSGGGSCQPMA</sequence>
<feature type="compositionally biased region" description="Gly residues" evidence="5">
    <location>
        <begin position="278"/>
        <end position="287"/>
    </location>
</feature>
<dbReference type="InterPro" id="IPR007197">
    <property type="entry name" value="rSAM"/>
</dbReference>
<evidence type="ECO:0000256" key="1">
    <source>
        <dbReference type="ARBA" id="ARBA00022691"/>
    </source>
</evidence>
<dbReference type="SFLD" id="SFLDG01386">
    <property type="entry name" value="main_SPASM_domain-containing"/>
    <property type="match status" value="1"/>
</dbReference>
<keyword evidence="3" id="KW-0408">Iron</keyword>
<dbReference type="PANTHER" id="PTHR11228">
    <property type="entry name" value="RADICAL SAM DOMAIN PROTEIN"/>
    <property type="match status" value="1"/>
</dbReference>
<dbReference type="CDD" id="cd21109">
    <property type="entry name" value="SPASM"/>
    <property type="match status" value="1"/>
</dbReference>
<dbReference type="Pfam" id="PF13186">
    <property type="entry name" value="SPASM"/>
    <property type="match status" value="1"/>
</dbReference>
<feature type="region of interest" description="Disordered" evidence="5">
    <location>
        <begin position="250"/>
        <end position="287"/>
    </location>
</feature>
<dbReference type="PANTHER" id="PTHR11228:SF7">
    <property type="entry name" value="PQQA PEPTIDE CYCLASE"/>
    <property type="match status" value="1"/>
</dbReference>
<comment type="caution">
    <text evidence="8">The sequence shown here is derived from an EMBL/GenBank/DDBJ whole genome shotgun (WGS) entry which is preliminary data.</text>
</comment>
<evidence type="ECO:0000313" key="8">
    <source>
        <dbReference type="EMBL" id="GEB57149.1"/>
    </source>
</evidence>
<dbReference type="InterPro" id="IPR023885">
    <property type="entry name" value="4Fe4S-binding_SPASM_dom"/>
</dbReference>
<reference evidence="8 9" key="1">
    <citation type="submission" date="2019-06" db="EMBL/GenBank/DDBJ databases">
        <title>Whole genome shotgun sequence of Streptomyces gardneri NBRC 12865.</title>
        <authorList>
            <person name="Hosoyama A."/>
            <person name="Uohara A."/>
            <person name="Ohji S."/>
            <person name="Ichikawa N."/>
        </authorList>
    </citation>
    <scope>NUCLEOTIDE SEQUENCE [LARGE SCALE GENOMIC DNA]</scope>
    <source>
        <strain evidence="8 9">NBRC 12865</strain>
    </source>
</reference>
<protein>
    <recommendedName>
        <fullName evidence="10">Radical SAM core domain-containing protein</fullName>
    </recommendedName>
</protein>
<keyword evidence="9" id="KW-1185">Reference proteome</keyword>
<proteinExistence type="predicted"/>
<evidence type="ECO:0000259" key="6">
    <source>
        <dbReference type="Pfam" id="PF04055"/>
    </source>
</evidence>
<dbReference type="Gene3D" id="3.20.20.70">
    <property type="entry name" value="Aldolase class I"/>
    <property type="match status" value="1"/>
</dbReference>
<name>A0A4Y3RIF6_9ACTN</name>
<organism evidence="8 9">
    <name type="scientific">Streptomyces gardneri</name>
    <dbReference type="NCBI Taxonomy" id="66892"/>
    <lineage>
        <taxon>Bacteria</taxon>
        <taxon>Bacillati</taxon>
        <taxon>Actinomycetota</taxon>
        <taxon>Actinomycetes</taxon>
        <taxon>Kitasatosporales</taxon>
        <taxon>Streptomycetaceae</taxon>
        <taxon>Streptomyces</taxon>
    </lineage>
</organism>
<evidence type="ECO:0000256" key="3">
    <source>
        <dbReference type="ARBA" id="ARBA00023004"/>
    </source>
</evidence>
<gene>
    <name evidence="8" type="ORF">SGA01_27540</name>
</gene>
<dbReference type="SFLD" id="SFLDF00365">
    <property type="entry name" value="thuricin_CD_(TrnCD-like)"/>
    <property type="match status" value="1"/>
</dbReference>
<accession>A0A4Y3RIF6</accession>
<dbReference type="GO" id="GO:0051536">
    <property type="term" value="F:iron-sulfur cluster binding"/>
    <property type="evidence" value="ECO:0007669"/>
    <property type="project" value="UniProtKB-KW"/>
</dbReference>